<dbReference type="Proteomes" id="UP000799118">
    <property type="component" value="Unassembled WGS sequence"/>
</dbReference>
<accession>A0A6A4HXZ6</accession>
<sequence length="391" mass="41744">MLANSFAGTSSTVIQFEHSLRTNFSHSFSKSRRRGDLTTKFTPSAIPSSSKPMYFAGTECNEGKSSLHAKDEGAHDISSSIATPRDPLLSSEPLLLNCLDTRTQQSRDSRFRASGAADGNSKLRTTNTTNLPKLANVLERARERSQVNHDPNTSTKSAIVGRSITMPSKSKSSPTRASAAESPPQVLSSDIVAMDIESDAAFSTLLCGRRKPRTMSLGSAPPFSMHSAPSLGSSSSSSAESSPLCITPDLPPVSLPVISQSLPTDGISDAVVPERHLKPTRALSRTQSAGAPITRMTLDHTTPAIDNKVTNASAASSSSSSRSTAASPLETNASPHPPSYLSRTQRRLARAVTNPSCHDIQHYLYQGGKTAKKRREQGNKVEGGRSLIRYL</sequence>
<dbReference type="OrthoDB" id="19928at2759"/>
<feature type="region of interest" description="Disordered" evidence="1">
    <location>
        <begin position="217"/>
        <end position="245"/>
    </location>
</feature>
<keyword evidence="3" id="KW-1185">Reference proteome</keyword>
<evidence type="ECO:0000256" key="1">
    <source>
        <dbReference type="SAM" id="MobiDB-lite"/>
    </source>
</evidence>
<dbReference type="EMBL" id="ML769432">
    <property type="protein sequence ID" value="KAE9402653.1"/>
    <property type="molecule type" value="Genomic_DNA"/>
</dbReference>
<feature type="region of interest" description="Disordered" evidence="1">
    <location>
        <begin position="367"/>
        <end position="386"/>
    </location>
</feature>
<feature type="region of interest" description="Disordered" evidence="1">
    <location>
        <begin position="105"/>
        <end position="186"/>
    </location>
</feature>
<evidence type="ECO:0000313" key="2">
    <source>
        <dbReference type="EMBL" id="KAE9402653.1"/>
    </source>
</evidence>
<protein>
    <submittedName>
        <fullName evidence="2">Uncharacterized protein</fullName>
    </submittedName>
</protein>
<organism evidence="2 3">
    <name type="scientific">Gymnopus androsaceus JB14</name>
    <dbReference type="NCBI Taxonomy" id="1447944"/>
    <lineage>
        <taxon>Eukaryota</taxon>
        <taxon>Fungi</taxon>
        <taxon>Dikarya</taxon>
        <taxon>Basidiomycota</taxon>
        <taxon>Agaricomycotina</taxon>
        <taxon>Agaricomycetes</taxon>
        <taxon>Agaricomycetidae</taxon>
        <taxon>Agaricales</taxon>
        <taxon>Marasmiineae</taxon>
        <taxon>Omphalotaceae</taxon>
        <taxon>Gymnopus</taxon>
    </lineage>
</organism>
<dbReference type="AlphaFoldDB" id="A0A6A4HXZ6"/>
<name>A0A6A4HXZ6_9AGAR</name>
<feature type="compositionally biased region" description="Polar residues" evidence="1">
    <location>
        <begin position="122"/>
        <end position="131"/>
    </location>
</feature>
<feature type="compositionally biased region" description="Low complexity" evidence="1">
    <location>
        <begin position="312"/>
        <end position="327"/>
    </location>
</feature>
<feature type="compositionally biased region" description="Polar residues" evidence="1">
    <location>
        <begin position="148"/>
        <end position="157"/>
    </location>
</feature>
<gene>
    <name evidence="2" type="ORF">BT96DRAFT_535723</name>
</gene>
<evidence type="ECO:0000313" key="3">
    <source>
        <dbReference type="Proteomes" id="UP000799118"/>
    </source>
</evidence>
<feature type="compositionally biased region" description="Low complexity" evidence="1">
    <location>
        <begin position="227"/>
        <end position="244"/>
    </location>
</feature>
<proteinExistence type="predicted"/>
<feature type="compositionally biased region" description="Polar residues" evidence="1">
    <location>
        <begin position="165"/>
        <end position="176"/>
    </location>
</feature>
<reference evidence="2" key="1">
    <citation type="journal article" date="2019" name="Environ. Microbiol.">
        <title>Fungal ecological strategies reflected in gene transcription - a case study of two litter decomposers.</title>
        <authorList>
            <person name="Barbi F."/>
            <person name="Kohler A."/>
            <person name="Barry K."/>
            <person name="Baskaran P."/>
            <person name="Daum C."/>
            <person name="Fauchery L."/>
            <person name="Ihrmark K."/>
            <person name="Kuo A."/>
            <person name="LaButti K."/>
            <person name="Lipzen A."/>
            <person name="Morin E."/>
            <person name="Grigoriev I.V."/>
            <person name="Henrissat B."/>
            <person name="Lindahl B."/>
            <person name="Martin F."/>
        </authorList>
    </citation>
    <scope>NUCLEOTIDE SEQUENCE</scope>
    <source>
        <strain evidence="2">JB14</strain>
    </source>
</reference>
<feature type="region of interest" description="Disordered" evidence="1">
    <location>
        <begin position="64"/>
        <end position="88"/>
    </location>
</feature>
<feature type="region of interest" description="Disordered" evidence="1">
    <location>
        <begin position="310"/>
        <end position="343"/>
    </location>
</feature>
<feature type="region of interest" description="Disordered" evidence="1">
    <location>
        <begin position="271"/>
        <end position="292"/>
    </location>
</feature>